<dbReference type="InterPro" id="IPR035994">
    <property type="entry name" value="Nucleoside_phosphorylase_sf"/>
</dbReference>
<keyword evidence="5" id="KW-1185">Reference proteome</keyword>
<dbReference type="InterPro" id="IPR056002">
    <property type="entry name" value="DUF7580"/>
</dbReference>
<dbReference type="EMBL" id="JAVHJO010000007">
    <property type="protein sequence ID" value="KAK6538431.1"/>
    <property type="molecule type" value="Genomic_DNA"/>
</dbReference>
<dbReference type="SUPFAM" id="SSF53167">
    <property type="entry name" value="Purine and uridine phosphorylases"/>
    <property type="match status" value="1"/>
</dbReference>
<name>A0AAV9XA03_9PEZI</name>
<protein>
    <recommendedName>
        <fullName evidence="6">Nucleoside phosphorylase domain-containing protein</fullName>
    </recommendedName>
</protein>
<proteinExistence type="predicted"/>
<dbReference type="PANTHER" id="PTHR46082:SF11">
    <property type="entry name" value="AAA+ ATPASE DOMAIN-CONTAINING PROTEIN-RELATED"/>
    <property type="match status" value="1"/>
</dbReference>
<accession>A0AAV9XA03</accession>
<dbReference type="Proteomes" id="UP001365542">
    <property type="component" value="Unassembled WGS sequence"/>
</dbReference>
<gene>
    <name evidence="4" type="ORF">TWF694_010016</name>
</gene>
<dbReference type="AlphaFoldDB" id="A0AAV9XA03"/>
<dbReference type="GO" id="GO:0009116">
    <property type="term" value="P:nucleoside metabolic process"/>
    <property type="evidence" value="ECO:0007669"/>
    <property type="project" value="InterPro"/>
</dbReference>
<dbReference type="InterPro" id="IPR053137">
    <property type="entry name" value="NLR-like"/>
</dbReference>
<dbReference type="PANTHER" id="PTHR46082">
    <property type="entry name" value="ATP/GTP-BINDING PROTEIN-RELATED"/>
    <property type="match status" value="1"/>
</dbReference>
<feature type="region of interest" description="Disordered" evidence="1">
    <location>
        <begin position="483"/>
        <end position="508"/>
    </location>
</feature>
<sequence>MNNFELSDTDFKTCFTALSKLLAAFEILFHDTMLDIDTRDEDICMGISSATSTKPNKFIPHAKLEIVKEYISRAGNEGAVDALGHFVQLEQNETYTMMIAEIRAFSATVKQVYSSKTEFGWSAPEADTTKTKQRLEPGAGTTYLTRDFMQDLHGLLTKGMGNCPLHSARIHLPMSPGDESGTPQHHLNIYLSKCPDHDEWQQARCMIKSAPDRRILPDHREVSSLCSIIKQSHHRRQMLSLLIAKEKLWTKFQRREAAQAACRPPSKSLRHLLDEGHFKKQKGERLPSISLKEQKVLVVILAHIMLQLCGSPWIRHTWTADNILFPPDSRREKKSKISQPYLNSSLTAPAPLNPYLAITPPNLDPDMEDPIHKYPLILDFAQLLLEIQCGETLQATEEDCDQETNEETPDTRFFMIDRISRQARDYMPLQYNVALDACLDCDIFPNENGSFDDIGFRKLVYEKIVVPLENDLYYSFGLKVKPPDSSNPPDKAASTQPATTKRPLKKPSVSDPVICKPVEYSAKGIAASQIVNHTYVETATVKGGFQTTNYEVEVSQTITCSEFYTSDSYTVAIICPMGVELAPVVAMLDNPHRDLPFDSPRYKYRFGSIGKHNVVVAVLPDTGNNKAAALAIQLQNDFKCLKYGLLVGIGGGIPHVKTLDIRLGDVVVSKPTGSFGGVVQFDKGKKTPYEGFERTGSLNKPPDFLSSTVNFLFAEHQMRPSNIVQHLSKMQQDFPQMVENNYVYQGAENDILFDSSYNHQSGGDCKSCNKDMIVNRTARRINAPKIHYGTIGSSNAVIKDAREREKLRQTLGIICIEMEAAGLTDEFPCLVIRGICDYADSHKSKGWQPYAAAAAAAFAKEFLYVL</sequence>
<evidence type="ECO:0000313" key="4">
    <source>
        <dbReference type="EMBL" id="KAK6538431.1"/>
    </source>
</evidence>
<dbReference type="Gene3D" id="3.40.50.1580">
    <property type="entry name" value="Nucleoside phosphorylase domain"/>
    <property type="match status" value="1"/>
</dbReference>
<comment type="caution">
    <text evidence="4">The sequence shown here is derived from an EMBL/GenBank/DDBJ whole genome shotgun (WGS) entry which is preliminary data.</text>
</comment>
<dbReference type="GO" id="GO:0003824">
    <property type="term" value="F:catalytic activity"/>
    <property type="evidence" value="ECO:0007669"/>
    <property type="project" value="InterPro"/>
</dbReference>
<dbReference type="Pfam" id="PF01048">
    <property type="entry name" value="PNP_UDP_1"/>
    <property type="match status" value="1"/>
</dbReference>
<feature type="domain" description="DUF7580" evidence="3">
    <location>
        <begin position="145"/>
        <end position="472"/>
    </location>
</feature>
<evidence type="ECO:0000313" key="5">
    <source>
        <dbReference type="Proteomes" id="UP001365542"/>
    </source>
</evidence>
<evidence type="ECO:0008006" key="6">
    <source>
        <dbReference type="Google" id="ProtNLM"/>
    </source>
</evidence>
<dbReference type="Pfam" id="PF24476">
    <property type="entry name" value="DUF7580"/>
    <property type="match status" value="1"/>
</dbReference>
<dbReference type="InterPro" id="IPR000845">
    <property type="entry name" value="Nucleoside_phosphorylase_d"/>
</dbReference>
<organism evidence="4 5">
    <name type="scientific">Orbilia ellipsospora</name>
    <dbReference type="NCBI Taxonomy" id="2528407"/>
    <lineage>
        <taxon>Eukaryota</taxon>
        <taxon>Fungi</taxon>
        <taxon>Dikarya</taxon>
        <taxon>Ascomycota</taxon>
        <taxon>Pezizomycotina</taxon>
        <taxon>Orbiliomycetes</taxon>
        <taxon>Orbiliales</taxon>
        <taxon>Orbiliaceae</taxon>
        <taxon>Orbilia</taxon>
    </lineage>
</organism>
<evidence type="ECO:0000259" key="2">
    <source>
        <dbReference type="Pfam" id="PF01048"/>
    </source>
</evidence>
<feature type="domain" description="Nucleoside phosphorylase" evidence="2">
    <location>
        <begin position="570"/>
        <end position="862"/>
    </location>
</feature>
<evidence type="ECO:0000256" key="1">
    <source>
        <dbReference type="SAM" id="MobiDB-lite"/>
    </source>
</evidence>
<evidence type="ECO:0000259" key="3">
    <source>
        <dbReference type="Pfam" id="PF24476"/>
    </source>
</evidence>
<reference evidence="4 5" key="1">
    <citation type="submission" date="2019-10" db="EMBL/GenBank/DDBJ databases">
        <authorList>
            <person name="Palmer J.M."/>
        </authorList>
    </citation>
    <scope>NUCLEOTIDE SEQUENCE [LARGE SCALE GENOMIC DNA]</scope>
    <source>
        <strain evidence="4 5">TWF694</strain>
    </source>
</reference>